<protein>
    <submittedName>
        <fullName evidence="1">(northern house mosquito) hypothetical protein</fullName>
    </submittedName>
</protein>
<dbReference type="EMBL" id="HBUE01180713">
    <property type="protein sequence ID" value="CAG6520103.1"/>
    <property type="molecule type" value="Transcribed_RNA"/>
</dbReference>
<proteinExistence type="predicted"/>
<organism evidence="1">
    <name type="scientific">Culex pipiens</name>
    <name type="common">House mosquito</name>
    <dbReference type="NCBI Taxonomy" id="7175"/>
    <lineage>
        <taxon>Eukaryota</taxon>
        <taxon>Metazoa</taxon>
        <taxon>Ecdysozoa</taxon>
        <taxon>Arthropoda</taxon>
        <taxon>Hexapoda</taxon>
        <taxon>Insecta</taxon>
        <taxon>Pterygota</taxon>
        <taxon>Neoptera</taxon>
        <taxon>Endopterygota</taxon>
        <taxon>Diptera</taxon>
        <taxon>Nematocera</taxon>
        <taxon>Culicoidea</taxon>
        <taxon>Culicidae</taxon>
        <taxon>Culicinae</taxon>
        <taxon>Culicini</taxon>
        <taxon>Culex</taxon>
        <taxon>Culex</taxon>
    </lineage>
</organism>
<accession>A0A8D8DY72</accession>
<dbReference type="AlphaFoldDB" id="A0A8D8DY72"/>
<reference evidence="1" key="1">
    <citation type="submission" date="2021-05" db="EMBL/GenBank/DDBJ databases">
        <authorList>
            <person name="Alioto T."/>
            <person name="Alioto T."/>
            <person name="Gomez Garrido J."/>
        </authorList>
    </citation>
    <scope>NUCLEOTIDE SEQUENCE</scope>
</reference>
<evidence type="ECO:0000313" key="1">
    <source>
        <dbReference type="EMBL" id="CAG6520103.1"/>
    </source>
</evidence>
<sequence>MWQRGKCPPGRVYPVRLLGAGVYACGFPWNRRILWIFREAKKGCGSRIERVSARFWHDCFPGNAEPDDELHHRHRTSGKSLGDVLQRNPVRADCYFCPARNPRCGEDVLPNLLQAESDQLLRVFGDAVR</sequence>
<name>A0A8D8DY72_CULPI</name>
<dbReference type="EMBL" id="HBUE01286320">
    <property type="protein sequence ID" value="CAG6571669.1"/>
    <property type="molecule type" value="Transcribed_RNA"/>
</dbReference>